<dbReference type="SUPFAM" id="SSF53254">
    <property type="entry name" value="Phosphoglycerate mutase-like"/>
    <property type="match status" value="1"/>
</dbReference>
<dbReference type="PANTHER" id="PTHR48100">
    <property type="entry name" value="BROAD-SPECIFICITY PHOSPHATASE YOR283W-RELATED"/>
    <property type="match status" value="1"/>
</dbReference>
<dbReference type="InterPro" id="IPR006311">
    <property type="entry name" value="TAT_signal"/>
</dbReference>
<gene>
    <name evidence="2" type="ORF">ACFPN2_11500</name>
</gene>
<dbReference type="SMART" id="SM00855">
    <property type="entry name" value="PGAM"/>
    <property type="match status" value="1"/>
</dbReference>
<dbReference type="RefSeq" id="WP_380596744.1">
    <property type="nucleotide sequence ID" value="NZ_JBHSDU010000003.1"/>
</dbReference>
<dbReference type="PANTHER" id="PTHR48100:SF1">
    <property type="entry name" value="HISTIDINE PHOSPHATASE FAMILY PROTEIN-RELATED"/>
    <property type="match status" value="1"/>
</dbReference>
<keyword evidence="3" id="KW-1185">Reference proteome</keyword>
<evidence type="ECO:0000313" key="3">
    <source>
        <dbReference type="Proteomes" id="UP001595904"/>
    </source>
</evidence>
<evidence type="ECO:0000256" key="1">
    <source>
        <dbReference type="SAM" id="SignalP"/>
    </source>
</evidence>
<dbReference type="InterPro" id="IPR050275">
    <property type="entry name" value="PGM_Phosphatase"/>
</dbReference>
<dbReference type="GO" id="GO:0016787">
    <property type="term" value="F:hydrolase activity"/>
    <property type="evidence" value="ECO:0007669"/>
    <property type="project" value="UniProtKB-KW"/>
</dbReference>
<name>A0ABV8SQ01_9GAMM</name>
<organism evidence="2 3">
    <name type="scientific">Steroidobacter flavus</name>
    <dbReference type="NCBI Taxonomy" id="1842136"/>
    <lineage>
        <taxon>Bacteria</taxon>
        <taxon>Pseudomonadati</taxon>
        <taxon>Pseudomonadota</taxon>
        <taxon>Gammaproteobacteria</taxon>
        <taxon>Steroidobacterales</taxon>
        <taxon>Steroidobacteraceae</taxon>
        <taxon>Steroidobacter</taxon>
    </lineage>
</organism>
<feature type="signal peptide" evidence="1">
    <location>
        <begin position="1"/>
        <end position="31"/>
    </location>
</feature>
<dbReference type="EMBL" id="JBHSDU010000003">
    <property type="protein sequence ID" value="MFC4309706.1"/>
    <property type="molecule type" value="Genomic_DNA"/>
</dbReference>
<accession>A0ABV8SQ01</accession>
<sequence length="246" mass="26601">MITTRSARLNRRAFVGLIGALAIVTSLPSTAAADAPLQIWFIRHGESELNVPGNPRTVPDAGVSYPLTRKGMEQARALAESLRGAPITKIYSSTHLRAIQTADAVALDHTLALTLAPEAAEIDLGVGPDSTQDIRAVYGELTRKWFIEKDLDARNGTGESFAEVQRRFLPFVREIMNRHALDSGIVVIVAHSATLGLMLPVLASNVPADFALRHPLPNTGIIKTELRDSRLFCTDWAGVAASQFGE</sequence>
<proteinExistence type="predicted"/>
<feature type="chain" id="PRO_5046910209" evidence="1">
    <location>
        <begin position="32"/>
        <end position="246"/>
    </location>
</feature>
<dbReference type="Pfam" id="PF00300">
    <property type="entry name" value="His_Phos_1"/>
    <property type="match status" value="1"/>
</dbReference>
<protein>
    <submittedName>
        <fullName evidence="2">Histidine phosphatase family protein</fullName>
        <ecNumber evidence="2">3.1.3.-</ecNumber>
    </submittedName>
</protein>
<keyword evidence="1" id="KW-0732">Signal</keyword>
<comment type="caution">
    <text evidence="2">The sequence shown here is derived from an EMBL/GenBank/DDBJ whole genome shotgun (WGS) entry which is preliminary data.</text>
</comment>
<keyword evidence="2" id="KW-0378">Hydrolase</keyword>
<evidence type="ECO:0000313" key="2">
    <source>
        <dbReference type="EMBL" id="MFC4309706.1"/>
    </source>
</evidence>
<dbReference type="CDD" id="cd07067">
    <property type="entry name" value="HP_PGM_like"/>
    <property type="match status" value="1"/>
</dbReference>
<dbReference type="Gene3D" id="3.40.50.1240">
    <property type="entry name" value="Phosphoglycerate mutase-like"/>
    <property type="match status" value="1"/>
</dbReference>
<dbReference type="PROSITE" id="PS51318">
    <property type="entry name" value="TAT"/>
    <property type="match status" value="1"/>
</dbReference>
<dbReference type="EC" id="3.1.3.-" evidence="2"/>
<dbReference type="InterPro" id="IPR029033">
    <property type="entry name" value="His_PPase_superfam"/>
</dbReference>
<dbReference type="InterPro" id="IPR013078">
    <property type="entry name" value="His_Pase_superF_clade-1"/>
</dbReference>
<dbReference type="Proteomes" id="UP001595904">
    <property type="component" value="Unassembled WGS sequence"/>
</dbReference>
<reference evidence="3" key="1">
    <citation type="journal article" date="2019" name="Int. J. Syst. Evol. Microbiol.">
        <title>The Global Catalogue of Microorganisms (GCM) 10K type strain sequencing project: providing services to taxonomists for standard genome sequencing and annotation.</title>
        <authorList>
            <consortium name="The Broad Institute Genomics Platform"/>
            <consortium name="The Broad Institute Genome Sequencing Center for Infectious Disease"/>
            <person name="Wu L."/>
            <person name="Ma J."/>
        </authorList>
    </citation>
    <scope>NUCLEOTIDE SEQUENCE [LARGE SCALE GENOMIC DNA]</scope>
    <source>
        <strain evidence="3">CGMCC 1.10759</strain>
    </source>
</reference>